<evidence type="ECO:0000313" key="3">
    <source>
        <dbReference type="EMBL" id="KZV37504.1"/>
    </source>
</evidence>
<sequence>MHAWYQNVSDIKHEAKRNDQQQHVATSSGVRELNRAVQMENRCGSSSRMTGATRSTATVKKGALRPLATTYLGHSKLRGCELPGESSVLSLLLALNICKEMTGFERGFQCYKLYSEHRRLLSAIGQDKISPAFVFSVPDFTMVLCNIVLAFALFPAFSFLVIRFHRDPILSFVASNPRLLFTVNFSGEFPSIPAIVFHVRGSVGLLLKSSFISYQFWRLSLAVAKAQSCCFRACISPFRQLVAQGGRPAGQGAQSSQSSQSSHQPQQQQQLQVAQQSGR</sequence>
<organism evidence="3 4">
    <name type="scientific">Dorcoceras hygrometricum</name>
    <dbReference type="NCBI Taxonomy" id="472368"/>
    <lineage>
        <taxon>Eukaryota</taxon>
        <taxon>Viridiplantae</taxon>
        <taxon>Streptophyta</taxon>
        <taxon>Embryophyta</taxon>
        <taxon>Tracheophyta</taxon>
        <taxon>Spermatophyta</taxon>
        <taxon>Magnoliopsida</taxon>
        <taxon>eudicotyledons</taxon>
        <taxon>Gunneridae</taxon>
        <taxon>Pentapetalae</taxon>
        <taxon>asterids</taxon>
        <taxon>lamiids</taxon>
        <taxon>Lamiales</taxon>
        <taxon>Gesneriaceae</taxon>
        <taxon>Didymocarpoideae</taxon>
        <taxon>Trichosporeae</taxon>
        <taxon>Loxocarpinae</taxon>
        <taxon>Dorcoceras</taxon>
    </lineage>
</organism>
<gene>
    <name evidence="3" type="ORF">F511_16081</name>
</gene>
<name>A0A2Z7BSY9_9LAMI</name>
<dbReference type="AlphaFoldDB" id="A0A2Z7BSY9"/>
<keyword evidence="2" id="KW-0472">Membrane</keyword>
<evidence type="ECO:0000313" key="4">
    <source>
        <dbReference type="Proteomes" id="UP000250235"/>
    </source>
</evidence>
<feature type="region of interest" description="Disordered" evidence="1">
    <location>
        <begin position="245"/>
        <end position="279"/>
    </location>
</feature>
<keyword evidence="3" id="KW-0418">Kinase</keyword>
<keyword evidence="3" id="KW-0808">Transferase</keyword>
<feature type="transmembrane region" description="Helical" evidence="2">
    <location>
        <begin position="140"/>
        <end position="162"/>
    </location>
</feature>
<protein>
    <submittedName>
        <fullName evidence="3">Leucine-rich repeat protein kinase-like protein</fullName>
    </submittedName>
</protein>
<reference evidence="3 4" key="1">
    <citation type="journal article" date="2015" name="Proc. Natl. Acad. Sci. U.S.A.">
        <title>The resurrection genome of Boea hygrometrica: A blueprint for survival of dehydration.</title>
        <authorList>
            <person name="Xiao L."/>
            <person name="Yang G."/>
            <person name="Zhang L."/>
            <person name="Yang X."/>
            <person name="Zhao S."/>
            <person name="Ji Z."/>
            <person name="Zhou Q."/>
            <person name="Hu M."/>
            <person name="Wang Y."/>
            <person name="Chen M."/>
            <person name="Xu Y."/>
            <person name="Jin H."/>
            <person name="Xiao X."/>
            <person name="Hu G."/>
            <person name="Bao F."/>
            <person name="Hu Y."/>
            <person name="Wan P."/>
            <person name="Li L."/>
            <person name="Deng X."/>
            <person name="Kuang T."/>
            <person name="Xiang C."/>
            <person name="Zhu J.K."/>
            <person name="Oliver M.J."/>
            <person name="He Y."/>
        </authorList>
    </citation>
    <scope>NUCLEOTIDE SEQUENCE [LARGE SCALE GENOMIC DNA]</scope>
    <source>
        <strain evidence="4">cv. XS01</strain>
    </source>
</reference>
<dbReference type="Proteomes" id="UP000250235">
    <property type="component" value="Unassembled WGS sequence"/>
</dbReference>
<dbReference type="EMBL" id="KV002764">
    <property type="protein sequence ID" value="KZV37504.1"/>
    <property type="molecule type" value="Genomic_DNA"/>
</dbReference>
<keyword evidence="2" id="KW-0812">Transmembrane</keyword>
<keyword evidence="2" id="KW-1133">Transmembrane helix</keyword>
<proteinExistence type="predicted"/>
<evidence type="ECO:0000256" key="1">
    <source>
        <dbReference type="SAM" id="MobiDB-lite"/>
    </source>
</evidence>
<evidence type="ECO:0000256" key="2">
    <source>
        <dbReference type="SAM" id="Phobius"/>
    </source>
</evidence>
<keyword evidence="4" id="KW-1185">Reference proteome</keyword>
<accession>A0A2Z7BSY9</accession>
<dbReference type="GO" id="GO:0016301">
    <property type="term" value="F:kinase activity"/>
    <property type="evidence" value="ECO:0007669"/>
    <property type="project" value="UniProtKB-KW"/>
</dbReference>